<dbReference type="PANTHER" id="PTHR42827">
    <property type="entry name" value="IRON-SULFUR CLUSTER-BINDING PROTEIN-RELATED"/>
    <property type="match status" value="1"/>
</dbReference>
<dbReference type="AlphaFoldDB" id="A0A0F9GXP8"/>
<gene>
    <name evidence="2" type="ORF">LCGC14_1772950</name>
</gene>
<dbReference type="PANTHER" id="PTHR42827:SF1">
    <property type="entry name" value="IRON-SULFUR CLUSTER-BINDING PROTEIN"/>
    <property type="match status" value="1"/>
</dbReference>
<protein>
    <recommendedName>
        <fullName evidence="1">4Fe-4S ferredoxin-type domain-containing protein</fullName>
    </recommendedName>
</protein>
<dbReference type="PROSITE" id="PS00198">
    <property type="entry name" value="4FE4S_FER_1"/>
    <property type="match status" value="1"/>
</dbReference>
<sequence>MEQDKELTNKLEEYSKKIGVDIIGFADPNLFTHFSEENQPFIYLKETKTVIIIGIHLYDLILDAWSENDETGKIIQFADSVLKNYCNSILKLLLKLGYESKLIQYRAGLYLKDAAALAGMGSIGKNNLLITDKYGSQVRLRAIATEAPLSLGVPIYESEHCKNCNICIDSCPADAFHKGNYDKDKCLDYNHTNWRILSNYSRIWCNECIESCPIGNIRK</sequence>
<comment type="caution">
    <text evidence="2">The sequence shown here is derived from an EMBL/GenBank/DDBJ whole genome shotgun (WGS) entry which is preliminary data.</text>
</comment>
<dbReference type="Gene3D" id="3.30.70.20">
    <property type="match status" value="1"/>
</dbReference>
<dbReference type="InterPro" id="IPR017900">
    <property type="entry name" value="4Fe4S_Fe_S_CS"/>
</dbReference>
<reference evidence="2" key="1">
    <citation type="journal article" date="2015" name="Nature">
        <title>Complex archaea that bridge the gap between prokaryotes and eukaryotes.</title>
        <authorList>
            <person name="Spang A."/>
            <person name="Saw J.H."/>
            <person name="Jorgensen S.L."/>
            <person name="Zaremba-Niedzwiedzka K."/>
            <person name="Martijn J."/>
            <person name="Lind A.E."/>
            <person name="van Eijk R."/>
            <person name="Schleper C."/>
            <person name="Guy L."/>
            <person name="Ettema T.J."/>
        </authorList>
    </citation>
    <scope>NUCLEOTIDE SEQUENCE</scope>
</reference>
<dbReference type="SUPFAM" id="SSF54862">
    <property type="entry name" value="4Fe-4S ferredoxins"/>
    <property type="match status" value="1"/>
</dbReference>
<evidence type="ECO:0000259" key="1">
    <source>
        <dbReference type="PROSITE" id="PS51379"/>
    </source>
</evidence>
<name>A0A0F9GXP8_9ZZZZ</name>
<organism evidence="2">
    <name type="scientific">marine sediment metagenome</name>
    <dbReference type="NCBI Taxonomy" id="412755"/>
    <lineage>
        <taxon>unclassified sequences</taxon>
        <taxon>metagenomes</taxon>
        <taxon>ecological metagenomes</taxon>
    </lineage>
</organism>
<evidence type="ECO:0000313" key="2">
    <source>
        <dbReference type="EMBL" id="KKM03585.1"/>
    </source>
</evidence>
<dbReference type="InterPro" id="IPR017896">
    <property type="entry name" value="4Fe4S_Fe-S-bd"/>
</dbReference>
<proteinExistence type="predicted"/>
<feature type="domain" description="4Fe-4S ferredoxin-type" evidence="1">
    <location>
        <begin position="152"/>
        <end position="181"/>
    </location>
</feature>
<accession>A0A0F9GXP8</accession>
<dbReference type="PROSITE" id="PS51379">
    <property type="entry name" value="4FE4S_FER_2"/>
    <property type="match status" value="1"/>
</dbReference>
<dbReference type="EMBL" id="LAZR01016651">
    <property type="protein sequence ID" value="KKM03585.1"/>
    <property type="molecule type" value="Genomic_DNA"/>
</dbReference>